<keyword evidence="4" id="KW-0862">Zinc</keyword>
<dbReference type="GO" id="GO:0046872">
    <property type="term" value="F:metal ion binding"/>
    <property type="evidence" value="ECO:0007669"/>
    <property type="project" value="UniProtKB-KW"/>
</dbReference>
<dbReference type="AlphaFoldDB" id="A0A7C5L8B7"/>
<name>A0A7C5L8B7_CALS0</name>
<reference evidence="7" key="1">
    <citation type="journal article" date="2020" name="mSystems">
        <title>Genome- and Community-Level Interaction Insights into Carbon Utilization and Element Cycling Functions of Hydrothermarchaeota in Hydrothermal Sediment.</title>
        <authorList>
            <person name="Zhou Z."/>
            <person name="Liu Y."/>
            <person name="Xu W."/>
            <person name="Pan J."/>
            <person name="Luo Z.H."/>
            <person name="Li M."/>
        </authorList>
    </citation>
    <scope>NUCLEOTIDE SEQUENCE [LARGE SCALE GENOMIC DNA]</scope>
    <source>
        <strain evidence="7">SpSt-1056</strain>
    </source>
</reference>
<evidence type="ECO:0000259" key="6">
    <source>
        <dbReference type="Pfam" id="PF14464"/>
    </source>
</evidence>
<feature type="domain" description="JAB" evidence="6">
    <location>
        <begin position="16"/>
        <end position="105"/>
    </location>
</feature>
<organism evidence="7">
    <name type="scientific">Caldiarchaeum subterraneum</name>
    <dbReference type="NCBI Taxonomy" id="311458"/>
    <lineage>
        <taxon>Archaea</taxon>
        <taxon>Nitrososphaerota</taxon>
        <taxon>Candidatus Caldarchaeales</taxon>
        <taxon>Candidatus Caldarchaeaceae</taxon>
        <taxon>Candidatus Caldarchaeum</taxon>
    </lineage>
</organism>
<evidence type="ECO:0000313" key="7">
    <source>
        <dbReference type="EMBL" id="HHK68842.1"/>
    </source>
</evidence>
<evidence type="ECO:0000256" key="5">
    <source>
        <dbReference type="ARBA" id="ARBA00023049"/>
    </source>
</evidence>
<dbReference type="GO" id="GO:0008237">
    <property type="term" value="F:metallopeptidase activity"/>
    <property type="evidence" value="ECO:0007669"/>
    <property type="project" value="UniProtKB-KW"/>
</dbReference>
<accession>A0A7C5L8B7</accession>
<gene>
    <name evidence="7" type="ORF">ENM11_06805</name>
</gene>
<evidence type="ECO:0000256" key="2">
    <source>
        <dbReference type="ARBA" id="ARBA00022723"/>
    </source>
</evidence>
<sequence length="127" mass="14018">MPLKRVVIERGCAGLLLSMAREVHPNEVIALLHGSVEKGVVRIREVSLPPQSVYGEGFSSFNPYALPIDLSYVGIAHSHPSGYGEPSLEDLQNFTGRIMVILTAPYEDVTDIHVFDAEGRRLDFELV</sequence>
<comment type="caution">
    <text evidence="7">The sequence shown here is derived from an EMBL/GenBank/DDBJ whole genome shotgun (WGS) entry which is preliminary data.</text>
</comment>
<protein>
    <submittedName>
        <fullName evidence="7">Peptidase</fullName>
    </submittedName>
</protein>
<evidence type="ECO:0000256" key="4">
    <source>
        <dbReference type="ARBA" id="ARBA00022833"/>
    </source>
</evidence>
<dbReference type="EMBL" id="DRWN01000056">
    <property type="protein sequence ID" value="HHK68842.1"/>
    <property type="molecule type" value="Genomic_DNA"/>
</dbReference>
<dbReference type="Pfam" id="PF14464">
    <property type="entry name" value="Prok-JAB"/>
    <property type="match status" value="1"/>
</dbReference>
<keyword evidence="1" id="KW-0645">Protease</keyword>
<dbReference type="SUPFAM" id="SSF102712">
    <property type="entry name" value="JAB1/MPN domain"/>
    <property type="match status" value="1"/>
</dbReference>
<evidence type="ECO:0000256" key="1">
    <source>
        <dbReference type="ARBA" id="ARBA00022670"/>
    </source>
</evidence>
<dbReference type="Gene3D" id="3.40.140.10">
    <property type="entry name" value="Cytidine Deaminase, domain 2"/>
    <property type="match status" value="1"/>
</dbReference>
<keyword evidence="5" id="KW-0482">Metalloprotease</keyword>
<dbReference type="GO" id="GO:0006508">
    <property type="term" value="P:proteolysis"/>
    <property type="evidence" value="ECO:0007669"/>
    <property type="project" value="UniProtKB-KW"/>
</dbReference>
<dbReference type="InterPro" id="IPR028090">
    <property type="entry name" value="JAB_dom_prok"/>
</dbReference>
<keyword evidence="2" id="KW-0479">Metal-binding</keyword>
<keyword evidence="3" id="KW-0378">Hydrolase</keyword>
<proteinExistence type="predicted"/>
<evidence type="ECO:0000256" key="3">
    <source>
        <dbReference type="ARBA" id="ARBA00022801"/>
    </source>
</evidence>